<reference evidence="1 2" key="1">
    <citation type="submission" date="2020-04" db="EMBL/GenBank/DDBJ databases">
        <title>Flammeovirga sp. SR4, a novel species isolated from seawater.</title>
        <authorList>
            <person name="Wang X."/>
        </authorList>
    </citation>
    <scope>NUCLEOTIDE SEQUENCE [LARGE SCALE GENOMIC DNA]</scope>
    <source>
        <strain evidence="1 2">SR4</strain>
    </source>
</reference>
<proteinExistence type="predicted"/>
<organism evidence="1 2">
    <name type="scientific">Flammeovirga agarivorans</name>
    <dbReference type="NCBI Taxonomy" id="2726742"/>
    <lineage>
        <taxon>Bacteria</taxon>
        <taxon>Pseudomonadati</taxon>
        <taxon>Bacteroidota</taxon>
        <taxon>Cytophagia</taxon>
        <taxon>Cytophagales</taxon>
        <taxon>Flammeovirgaceae</taxon>
        <taxon>Flammeovirga</taxon>
    </lineage>
</organism>
<dbReference type="AlphaFoldDB" id="A0A7X8SMU9"/>
<dbReference type="Pfam" id="PF19515">
    <property type="entry name" value="DUF6048"/>
    <property type="match status" value="1"/>
</dbReference>
<sequence length="274" mass="31247">MLSYITNLYRYSLLGILLVLPSIGIAQVVESDSTDQMVDSTGVLQDTTALGEPWPLNKHGEPKGSGYFVLSGIRLGADLRPLVQSAIDDGMNAWTLYGDLMIRNQWFLTAEYGQMDRTRTSVDSDFFNYRSVGSFYRFGFEYNVMRKSSVDSGLSFGLKYANSTFDQHADYYSTGNGYWGDGATLKSLTEKDVNVSWYEFTVSLKLALWKGLTADFGFAYTIKRDFPATAITKNDIPGWYFNKDDRSRLNFQYRLLYRIPLFPIYTQPRAKKKQ</sequence>
<evidence type="ECO:0008006" key="3">
    <source>
        <dbReference type="Google" id="ProtNLM"/>
    </source>
</evidence>
<dbReference type="RefSeq" id="WP_168883838.1">
    <property type="nucleotide sequence ID" value="NZ_JABAIL010000005.1"/>
</dbReference>
<name>A0A7X8SMU9_9BACT</name>
<comment type="caution">
    <text evidence="1">The sequence shown here is derived from an EMBL/GenBank/DDBJ whole genome shotgun (WGS) entry which is preliminary data.</text>
</comment>
<evidence type="ECO:0000313" key="1">
    <source>
        <dbReference type="EMBL" id="NLR93133.1"/>
    </source>
</evidence>
<dbReference type="EMBL" id="JABAIL010000005">
    <property type="protein sequence ID" value="NLR93133.1"/>
    <property type="molecule type" value="Genomic_DNA"/>
</dbReference>
<dbReference type="InterPro" id="IPR046111">
    <property type="entry name" value="DUF6048"/>
</dbReference>
<evidence type="ECO:0000313" key="2">
    <source>
        <dbReference type="Proteomes" id="UP000585050"/>
    </source>
</evidence>
<keyword evidence="2" id="KW-1185">Reference proteome</keyword>
<accession>A0A7X8SMU9</accession>
<dbReference type="Proteomes" id="UP000585050">
    <property type="component" value="Unassembled WGS sequence"/>
</dbReference>
<gene>
    <name evidence="1" type="ORF">HGP29_18110</name>
</gene>
<protein>
    <recommendedName>
        <fullName evidence="3">Outer membrane protein beta-barrel domain-containing protein</fullName>
    </recommendedName>
</protein>